<gene>
    <name evidence="1" type="ORF">F4Y42_12350</name>
</gene>
<dbReference type="Gene3D" id="2.60.120.620">
    <property type="entry name" value="q2cbj1_9rhob like domain"/>
    <property type="match status" value="1"/>
</dbReference>
<accession>A0A6B0YVQ7</accession>
<dbReference type="AlphaFoldDB" id="A0A6B0YVQ7"/>
<dbReference type="PANTHER" id="PTHR20883:SF48">
    <property type="entry name" value="ECTOINE DIOXYGENASE"/>
    <property type="match status" value="1"/>
</dbReference>
<evidence type="ECO:0000313" key="1">
    <source>
        <dbReference type="EMBL" id="MXY94225.1"/>
    </source>
</evidence>
<keyword evidence="1" id="KW-0560">Oxidoreductase</keyword>
<protein>
    <submittedName>
        <fullName evidence="1">Phytanoyl-CoA dioxygenase family protein</fullName>
    </submittedName>
</protein>
<comment type="caution">
    <text evidence="1">The sequence shown here is derived from an EMBL/GenBank/DDBJ whole genome shotgun (WGS) entry which is preliminary data.</text>
</comment>
<proteinExistence type="predicted"/>
<dbReference type="InterPro" id="IPR008775">
    <property type="entry name" value="Phytyl_CoA_dOase-like"/>
</dbReference>
<dbReference type="GO" id="GO:0016706">
    <property type="term" value="F:2-oxoglutarate-dependent dioxygenase activity"/>
    <property type="evidence" value="ECO:0007669"/>
    <property type="project" value="UniProtKB-ARBA"/>
</dbReference>
<reference evidence="1" key="1">
    <citation type="submission" date="2019-09" db="EMBL/GenBank/DDBJ databases">
        <title>Characterisation of the sponge microbiome using genome-centric metagenomics.</title>
        <authorList>
            <person name="Engelberts J.P."/>
            <person name="Robbins S.J."/>
            <person name="De Goeij J.M."/>
            <person name="Aranda M."/>
            <person name="Bell S.C."/>
            <person name="Webster N.S."/>
        </authorList>
    </citation>
    <scope>NUCLEOTIDE SEQUENCE</scope>
    <source>
        <strain evidence="1">SB0664_bin_27</strain>
    </source>
</reference>
<organism evidence="1">
    <name type="scientific">Caldilineaceae bacterium SB0664_bin_27</name>
    <dbReference type="NCBI Taxonomy" id="2605260"/>
    <lineage>
        <taxon>Bacteria</taxon>
        <taxon>Bacillati</taxon>
        <taxon>Chloroflexota</taxon>
        <taxon>Caldilineae</taxon>
        <taxon>Caldilineales</taxon>
        <taxon>Caldilineaceae</taxon>
    </lineage>
</organism>
<dbReference type="PANTHER" id="PTHR20883">
    <property type="entry name" value="PHYTANOYL-COA DIOXYGENASE DOMAIN CONTAINING 1"/>
    <property type="match status" value="1"/>
</dbReference>
<dbReference type="Pfam" id="PF05721">
    <property type="entry name" value="PhyH"/>
    <property type="match status" value="1"/>
</dbReference>
<sequence length="256" mass="28900">MSIKLTQEQLDSYRQNGYLVVEGLLDADEVEGLRTRMREYTHGGRSQERISVQIEPRVQRGELQVDEPGDGIRKIDGLVESDDRFNALGSNRNIISVLEQIIGPDIKMFRNAVLLKPPEVGSAKGMHQDSPYWPIEPMDLCSCWFAFDDATAENGCMAAIPGSHKWGPQPHINVTDDYVVDPEYYDQADMRLAPVKAGGGLFFHSLLLHYTAPNRSDRWRRAIALSYMSARSKYTKDGEGPVYHHIQGRTFDGCVR</sequence>
<dbReference type="SUPFAM" id="SSF51197">
    <property type="entry name" value="Clavaminate synthase-like"/>
    <property type="match status" value="1"/>
</dbReference>
<keyword evidence="1" id="KW-0223">Dioxygenase</keyword>
<dbReference type="GO" id="GO:0005506">
    <property type="term" value="F:iron ion binding"/>
    <property type="evidence" value="ECO:0007669"/>
    <property type="project" value="UniProtKB-ARBA"/>
</dbReference>
<name>A0A6B0YVQ7_9CHLR</name>
<dbReference type="EMBL" id="VXRG01000103">
    <property type="protein sequence ID" value="MXY94225.1"/>
    <property type="molecule type" value="Genomic_DNA"/>
</dbReference>